<organism evidence="1 2">
    <name type="scientific">Peronospora matthiolae</name>
    <dbReference type="NCBI Taxonomy" id="2874970"/>
    <lineage>
        <taxon>Eukaryota</taxon>
        <taxon>Sar</taxon>
        <taxon>Stramenopiles</taxon>
        <taxon>Oomycota</taxon>
        <taxon>Peronosporomycetes</taxon>
        <taxon>Peronosporales</taxon>
        <taxon>Peronosporaceae</taxon>
        <taxon>Peronospora</taxon>
    </lineage>
</organism>
<gene>
    <name evidence="1" type="ORF">PM001_LOCUS22090</name>
</gene>
<sequence>MELSRADGNVCRDLTQQLLHQALHDCVELGVAATPDVSQVRFDKKRWKTLESNAHVSVYADRTPDSAWLPLMRRQEWEYPLAVTAVGRMECSLDDVLFAVMTPNAAILKLRAFLMDHRLEKNCQLVPIETPTHDEPFRFLAATRFVNTHNWPFTMFKSPREMILAIATGYTTTAGGKACAYELIQSVELPCKGSRNNTLMSRSRALQARLFWTQDDGSSAVYCKLVVDAKNCLSDVVKQGTLCQSVLRFWKFVPRSLETKKLWWCVKNKRRLIQELRTTAPSQCAEKVATCAAKSLKSQSKRGAVTRCEFCEQELCGDPKCRRSCQLKMILSSRTGILEQMLTLCLRCATFVRNQKAADIARAQLVELDQTSYCSGASFTKVSSARNEEDSLLPSRGSTELA</sequence>
<reference evidence="1" key="1">
    <citation type="submission" date="2024-01" db="EMBL/GenBank/DDBJ databases">
        <authorList>
            <person name="Webb A."/>
        </authorList>
    </citation>
    <scope>NUCLEOTIDE SEQUENCE</scope>
    <source>
        <strain evidence="1">Pm1</strain>
    </source>
</reference>
<dbReference type="Proteomes" id="UP001162060">
    <property type="component" value="Unassembled WGS sequence"/>
</dbReference>
<protein>
    <submittedName>
        <fullName evidence="1">Uncharacterized protein</fullName>
    </submittedName>
</protein>
<evidence type="ECO:0000313" key="2">
    <source>
        <dbReference type="Proteomes" id="UP001162060"/>
    </source>
</evidence>
<name>A0AAV1UQZ5_9STRA</name>
<dbReference type="PANTHER" id="PTHR13510">
    <property type="entry name" value="FYVE-FINGER-CONTAINING RAB5 EFFECTOR PROTEIN RABENOSYN-5-RELATED"/>
    <property type="match status" value="1"/>
</dbReference>
<proteinExistence type="predicted"/>
<dbReference type="InterPro" id="IPR052727">
    <property type="entry name" value="Rab4/Rab5_effector"/>
</dbReference>
<dbReference type="AlphaFoldDB" id="A0AAV1UQZ5"/>
<accession>A0AAV1UQZ5</accession>
<comment type="caution">
    <text evidence="1">The sequence shown here is derived from an EMBL/GenBank/DDBJ whole genome shotgun (WGS) entry which is preliminary data.</text>
</comment>
<dbReference type="EMBL" id="CAKLBY020000226">
    <property type="protein sequence ID" value="CAK7936940.1"/>
    <property type="molecule type" value="Genomic_DNA"/>
</dbReference>
<dbReference type="PANTHER" id="PTHR13510:SF44">
    <property type="entry name" value="RABENOSYN-5"/>
    <property type="match status" value="1"/>
</dbReference>
<evidence type="ECO:0000313" key="1">
    <source>
        <dbReference type="EMBL" id="CAK7936940.1"/>
    </source>
</evidence>